<organism evidence="1">
    <name type="scientific">marine sediment metagenome</name>
    <dbReference type="NCBI Taxonomy" id="412755"/>
    <lineage>
        <taxon>unclassified sequences</taxon>
        <taxon>metagenomes</taxon>
        <taxon>ecological metagenomes</taxon>
    </lineage>
</organism>
<sequence>MEALRKHNTSTTVYFPMIKAGEQNFAQGGDWTPAAADTQVSIDGGAFANSNNLPAHEGSGMWSLVLDAAEVNGKVIAVAIIDAATKAVEDQSILVATYGNASSSIEVLPADVKQWLTVAPNALIAGRVDTSVGSMASAVLTAASIAANALTAAKIATDAIGTSQLADATALKIVDAILKRDMDQVEATAPVHSLAVAILKAVSRVRDNAGVEQTFETDGSTLKMQRTLTADPTNQPLDEAAVGTS</sequence>
<name>A0A0F9QQ06_9ZZZZ</name>
<proteinExistence type="predicted"/>
<protein>
    <submittedName>
        <fullName evidence="1">Uncharacterized protein</fullName>
    </submittedName>
</protein>
<gene>
    <name evidence="1" type="ORF">LCGC14_0987910</name>
</gene>
<comment type="caution">
    <text evidence="1">The sequence shown here is derived from an EMBL/GenBank/DDBJ whole genome shotgun (WGS) entry which is preliminary data.</text>
</comment>
<accession>A0A0F9QQ06</accession>
<dbReference type="EMBL" id="LAZR01003730">
    <property type="protein sequence ID" value="KKN15246.1"/>
    <property type="molecule type" value="Genomic_DNA"/>
</dbReference>
<dbReference type="AlphaFoldDB" id="A0A0F9QQ06"/>
<evidence type="ECO:0000313" key="1">
    <source>
        <dbReference type="EMBL" id="KKN15246.1"/>
    </source>
</evidence>
<reference evidence="1" key="1">
    <citation type="journal article" date="2015" name="Nature">
        <title>Complex archaea that bridge the gap between prokaryotes and eukaryotes.</title>
        <authorList>
            <person name="Spang A."/>
            <person name="Saw J.H."/>
            <person name="Jorgensen S.L."/>
            <person name="Zaremba-Niedzwiedzka K."/>
            <person name="Martijn J."/>
            <person name="Lind A.E."/>
            <person name="van Eijk R."/>
            <person name="Schleper C."/>
            <person name="Guy L."/>
            <person name="Ettema T.J."/>
        </authorList>
    </citation>
    <scope>NUCLEOTIDE SEQUENCE</scope>
</reference>